<dbReference type="Proteomes" id="UP000272942">
    <property type="component" value="Unassembled WGS sequence"/>
</dbReference>
<proteinExistence type="predicted"/>
<evidence type="ECO:0000313" key="3">
    <source>
        <dbReference type="WBParaSite" id="ECPE_0001004701-mRNA-1"/>
    </source>
</evidence>
<keyword evidence="2" id="KW-1185">Reference proteome</keyword>
<reference evidence="3" key="1">
    <citation type="submission" date="2016-06" db="UniProtKB">
        <authorList>
            <consortium name="WormBaseParasite"/>
        </authorList>
    </citation>
    <scope>IDENTIFICATION</scope>
</reference>
<dbReference type="AlphaFoldDB" id="A0A183AST0"/>
<organism evidence="3">
    <name type="scientific">Echinostoma caproni</name>
    <dbReference type="NCBI Taxonomy" id="27848"/>
    <lineage>
        <taxon>Eukaryota</taxon>
        <taxon>Metazoa</taxon>
        <taxon>Spiralia</taxon>
        <taxon>Lophotrochozoa</taxon>
        <taxon>Platyhelminthes</taxon>
        <taxon>Trematoda</taxon>
        <taxon>Digenea</taxon>
        <taxon>Plagiorchiida</taxon>
        <taxon>Echinostomata</taxon>
        <taxon>Echinostomatoidea</taxon>
        <taxon>Echinostomatidae</taxon>
        <taxon>Echinostoma</taxon>
    </lineage>
</organism>
<name>A0A183AST0_9TREM</name>
<dbReference type="WBParaSite" id="ECPE_0001004701-mRNA-1">
    <property type="protein sequence ID" value="ECPE_0001004701-mRNA-1"/>
    <property type="gene ID" value="ECPE_0001004701"/>
</dbReference>
<gene>
    <name evidence="1" type="ORF">ECPE_LOCUS10015</name>
</gene>
<accession>A0A183AST0</accession>
<sequence>MFPSTVVTVLLKPANPAAHGLRPYPQQESAQSTILDFQIRMCCKNPLPQVTPLDDSGISFKGQEDLVATLSVPISGGSTSHDFGISYHSTTPLIKQMRCQGVSTLKDQSPKKASLLL</sequence>
<dbReference type="EMBL" id="UZAN01048332">
    <property type="protein sequence ID" value="VDP86349.1"/>
    <property type="molecule type" value="Genomic_DNA"/>
</dbReference>
<protein>
    <submittedName>
        <fullName evidence="1 3">Uncharacterized protein</fullName>
    </submittedName>
</protein>
<reference evidence="1 2" key="2">
    <citation type="submission" date="2018-11" db="EMBL/GenBank/DDBJ databases">
        <authorList>
            <consortium name="Pathogen Informatics"/>
        </authorList>
    </citation>
    <scope>NUCLEOTIDE SEQUENCE [LARGE SCALE GENOMIC DNA]</scope>
    <source>
        <strain evidence="1 2">Egypt</strain>
    </source>
</reference>
<evidence type="ECO:0000313" key="1">
    <source>
        <dbReference type="EMBL" id="VDP86349.1"/>
    </source>
</evidence>
<evidence type="ECO:0000313" key="2">
    <source>
        <dbReference type="Proteomes" id="UP000272942"/>
    </source>
</evidence>